<dbReference type="AlphaFoldDB" id="A0A812L4V8"/>
<name>A0A812L4V8_SYMPI</name>
<dbReference type="EMBL" id="CAJNIZ010005127">
    <property type="protein sequence ID" value="CAE7239133.1"/>
    <property type="molecule type" value="Genomic_DNA"/>
</dbReference>
<keyword evidence="2" id="KW-1185">Reference proteome</keyword>
<organism evidence="1 2">
    <name type="scientific">Symbiodinium pilosum</name>
    <name type="common">Dinoflagellate</name>
    <dbReference type="NCBI Taxonomy" id="2952"/>
    <lineage>
        <taxon>Eukaryota</taxon>
        <taxon>Sar</taxon>
        <taxon>Alveolata</taxon>
        <taxon>Dinophyceae</taxon>
        <taxon>Suessiales</taxon>
        <taxon>Symbiodiniaceae</taxon>
        <taxon>Symbiodinium</taxon>
    </lineage>
</organism>
<accession>A0A812L4V8</accession>
<evidence type="ECO:0000313" key="1">
    <source>
        <dbReference type="EMBL" id="CAE7239133.1"/>
    </source>
</evidence>
<proteinExistence type="predicted"/>
<dbReference type="OrthoDB" id="430319at2759"/>
<dbReference type="Proteomes" id="UP000649617">
    <property type="component" value="Unassembled WGS sequence"/>
</dbReference>
<evidence type="ECO:0000313" key="2">
    <source>
        <dbReference type="Proteomes" id="UP000649617"/>
    </source>
</evidence>
<protein>
    <submittedName>
        <fullName evidence="1">FCP protein</fullName>
    </submittedName>
</protein>
<reference evidence="1" key="1">
    <citation type="submission" date="2021-02" db="EMBL/GenBank/DDBJ databases">
        <authorList>
            <person name="Dougan E. K."/>
            <person name="Rhodes N."/>
            <person name="Thang M."/>
            <person name="Chan C."/>
        </authorList>
    </citation>
    <scope>NUCLEOTIDE SEQUENCE</scope>
</reference>
<gene>
    <name evidence="1" type="primary">FCP</name>
    <name evidence="1" type="ORF">SPIL2461_LOCUS4021</name>
</gene>
<comment type="caution">
    <text evidence="1">The sequence shown here is derived from an EMBL/GenBank/DDBJ whole genome shotgun (WGS) entry which is preliminary data.</text>
</comment>
<dbReference type="InterPro" id="IPR011051">
    <property type="entry name" value="RmlC_Cupin_sf"/>
</dbReference>
<sequence length="488" mass="55429">MTFCNVDLGTEQQISFLVKKWLRRSRPMNLAAVLEKLNAELGGVLYREQVLHILHTSSKHGIPRFAVDGGMVDLMQTTGRPLHGHFTSDGQKQISVATKKMLVRSGKPMSLQEVISVLQGSLKCIIGREEVLQALQTSAKQGVPRFQIAGDVVTLVQQLKRSFSHQREASKELSRFLRQDDFNMRPWHQVMGLQQFEGNGELLNSIVATECHGDGRRRFEVRRAHSRDWVFATESVKRYVQQEKLKKRLVAAIHHLDAQVGGREKKHLDESRDMELVSMLGQAMREWICGPGWLPCFDHTMKVDEVPGIMTRVHLFEGHGIQVRLHLFTDPGETYIHNHRSNFFSFCLRGKYRHRIWGTGAGFGEHLDGEHVVINRTQDPGFNKPFTRPGQLSCIFTHEHLTSACYFLPAETPHTVQPQKEGTQVAPVLTIYIKDTVGSTDTFVRVAAVTDLPDQHQQTEDRPLDGLEMLERLQRIHELTCLAPAHGI</sequence>
<dbReference type="SUPFAM" id="SSF51182">
    <property type="entry name" value="RmlC-like cupins"/>
    <property type="match status" value="1"/>
</dbReference>